<dbReference type="AlphaFoldDB" id="A0A3N4GDY2"/>
<evidence type="ECO:0000313" key="2">
    <source>
        <dbReference type="Proteomes" id="UP000267536"/>
    </source>
</evidence>
<proteinExistence type="predicted"/>
<dbReference type="Proteomes" id="UP000267536">
    <property type="component" value="Unassembled WGS sequence"/>
</dbReference>
<dbReference type="OrthoDB" id="4547149at2"/>
<organism evidence="1 2">
    <name type="scientific">Gordonia oryzae</name>
    <dbReference type="NCBI Taxonomy" id="2487349"/>
    <lineage>
        <taxon>Bacteria</taxon>
        <taxon>Bacillati</taxon>
        <taxon>Actinomycetota</taxon>
        <taxon>Actinomycetes</taxon>
        <taxon>Mycobacteriales</taxon>
        <taxon>Gordoniaceae</taxon>
        <taxon>Gordonia</taxon>
    </lineage>
</organism>
<dbReference type="EMBL" id="RKMH01000023">
    <property type="protein sequence ID" value="RPA56820.1"/>
    <property type="molecule type" value="Genomic_DNA"/>
</dbReference>
<reference evidence="1 2" key="1">
    <citation type="submission" date="2018-11" db="EMBL/GenBank/DDBJ databases">
        <title>Draft genome sequence of Gordonia sp. RS15-1S isolated from rice stems.</title>
        <authorList>
            <person name="Muangham S."/>
        </authorList>
    </citation>
    <scope>NUCLEOTIDE SEQUENCE [LARGE SCALE GENOMIC DNA]</scope>
    <source>
        <strain evidence="1 2">RS15-1S</strain>
    </source>
</reference>
<name>A0A3N4GDY2_9ACTN</name>
<sequence length="130" mass="14475">MTSVKLGFEFPLRSEIITAIEAYVVTAELAEALRATDFTGFRFGPVTETRIESWSEYADQIVIPPLECLIVVGTPLVDDFGLQRLSRLVVSERVARWLVARDPNLRESTAELDDQGNVIDLGHLLPEVTS</sequence>
<comment type="caution">
    <text evidence="1">The sequence shown here is derived from an EMBL/GenBank/DDBJ whole genome shotgun (WGS) entry which is preliminary data.</text>
</comment>
<keyword evidence="2" id="KW-1185">Reference proteome</keyword>
<dbReference type="RefSeq" id="WP_123932973.1">
    <property type="nucleotide sequence ID" value="NZ_JBPSDP010000022.1"/>
</dbReference>
<gene>
    <name evidence="1" type="ORF">EF294_20825</name>
</gene>
<accession>A0A3N4GDY2</accession>
<evidence type="ECO:0000313" key="1">
    <source>
        <dbReference type="EMBL" id="RPA56820.1"/>
    </source>
</evidence>
<protein>
    <submittedName>
        <fullName evidence="1">Uncharacterized protein</fullName>
    </submittedName>
</protein>